<evidence type="ECO:0000313" key="9">
    <source>
        <dbReference type="Proteomes" id="UP000035681"/>
    </source>
</evidence>
<dbReference type="SUPFAM" id="SSF53474">
    <property type="entry name" value="alpha/beta-Hydrolases"/>
    <property type="match status" value="2"/>
</dbReference>
<evidence type="ECO:0000256" key="8">
    <source>
        <dbReference type="SAM" id="SignalP"/>
    </source>
</evidence>
<dbReference type="PANTHER" id="PTHR11010">
    <property type="entry name" value="PROTEASE S28 PRO-X CARBOXYPEPTIDASE-RELATED"/>
    <property type="match status" value="1"/>
</dbReference>
<evidence type="ECO:0000256" key="7">
    <source>
        <dbReference type="SAM" id="Coils"/>
    </source>
</evidence>
<keyword evidence="3 8" id="KW-0732">Signal</keyword>
<dbReference type="GO" id="GO:0070008">
    <property type="term" value="F:serine-type exopeptidase activity"/>
    <property type="evidence" value="ECO:0007669"/>
    <property type="project" value="InterPro"/>
</dbReference>
<keyword evidence="4" id="KW-0378">Hydrolase</keyword>
<dbReference type="AlphaFoldDB" id="A0AAF5HYQ6"/>
<dbReference type="InterPro" id="IPR029058">
    <property type="entry name" value="AB_hydrolase_fold"/>
</dbReference>
<evidence type="ECO:0000256" key="1">
    <source>
        <dbReference type="ARBA" id="ARBA00011079"/>
    </source>
</evidence>
<organism evidence="9 10">
    <name type="scientific">Strongyloides stercoralis</name>
    <name type="common">Threadworm</name>
    <dbReference type="NCBI Taxonomy" id="6248"/>
    <lineage>
        <taxon>Eukaryota</taxon>
        <taxon>Metazoa</taxon>
        <taxon>Ecdysozoa</taxon>
        <taxon>Nematoda</taxon>
        <taxon>Chromadorea</taxon>
        <taxon>Rhabditida</taxon>
        <taxon>Tylenchina</taxon>
        <taxon>Panagrolaimomorpha</taxon>
        <taxon>Strongyloidoidea</taxon>
        <taxon>Strongyloididae</taxon>
        <taxon>Strongyloides</taxon>
    </lineage>
</organism>
<reference evidence="10" key="1">
    <citation type="submission" date="2024-02" db="UniProtKB">
        <authorList>
            <consortium name="WormBaseParasite"/>
        </authorList>
    </citation>
    <scope>IDENTIFICATION</scope>
</reference>
<dbReference type="PANTHER" id="PTHR11010:SF38">
    <property type="entry name" value="LYSOSOMAL PRO-X CARBOXYPEPTIDASE"/>
    <property type="match status" value="1"/>
</dbReference>
<keyword evidence="6" id="KW-0325">Glycoprotein</keyword>
<keyword evidence="9" id="KW-1185">Reference proteome</keyword>
<feature type="signal peptide" evidence="8">
    <location>
        <begin position="1"/>
        <end position="19"/>
    </location>
</feature>
<dbReference type="GO" id="GO:0008239">
    <property type="term" value="F:dipeptidyl-peptidase activity"/>
    <property type="evidence" value="ECO:0007669"/>
    <property type="project" value="TreeGrafter"/>
</dbReference>
<evidence type="ECO:0000313" key="10">
    <source>
        <dbReference type="WBParaSite" id="TCONS_00003367.p1"/>
    </source>
</evidence>
<dbReference type="Gene3D" id="1.20.120.980">
    <property type="entry name" value="Serine carboxypeptidase S28, SKS domain"/>
    <property type="match status" value="1"/>
</dbReference>
<evidence type="ECO:0000256" key="3">
    <source>
        <dbReference type="ARBA" id="ARBA00022729"/>
    </source>
</evidence>
<dbReference type="FunFam" id="1.20.120.980:FF:000007">
    <property type="entry name" value="Predicted protein"/>
    <property type="match status" value="1"/>
</dbReference>
<keyword evidence="5" id="KW-0720">Serine protease</keyword>
<dbReference type="GO" id="GO:0006508">
    <property type="term" value="P:proteolysis"/>
    <property type="evidence" value="ECO:0007669"/>
    <property type="project" value="UniProtKB-KW"/>
</dbReference>
<comment type="similarity">
    <text evidence="1">Belongs to the peptidase S28 family.</text>
</comment>
<protein>
    <submittedName>
        <fullName evidence="10">Prolylcarboxypeptidase</fullName>
    </submittedName>
</protein>
<accession>A0AAF5HYQ6</accession>
<keyword evidence="2" id="KW-0645">Protease</keyword>
<evidence type="ECO:0000256" key="4">
    <source>
        <dbReference type="ARBA" id="ARBA00022801"/>
    </source>
</evidence>
<dbReference type="WBParaSite" id="TCONS_00003367.p1">
    <property type="protein sequence ID" value="TCONS_00003367.p1"/>
    <property type="gene ID" value="XLOC_003106"/>
</dbReference>
<feature type="coiled-coil region" evidence="7">
    <location>
        <begin position="510"/>
        <end position="537"/>
    </location>
</feature>
<dbReference type="Pfam" id="PF05577">
    <property type="entry name" value="Peptidase_S28"/>
    <property type="match status" value="1"/>
</dbReference>
<evidence type="ECO:0000256" key="2">
    <source>
        <dbReference type="ARBA" id="ARBA00022670"/>
    </source>
</evidence>
<evidence type="ECO:0000256" key="6">
    <source>
        <dbReference type="ARBA" id="ARBA00023180"/>
    </source>
</evidence>
<dbReference type="InterPro" id="IPR042269">
    <property type="entry name" value="Ser_carbopepase_S28_SKS"/>
</dbReference>
<proteinExistence type="inferred from homology"/>
<dbReference type="Gene3D" id="3.40.50.1820">
    <property type="entry name" value="alpha/beta hydrolase"/>
    <property type="match status" value="1"/>
</dbReference>
<feature type="chain" id="PRO_5041911215" evidence="8">
    <location>
        <begin position="20"/>
        <end position="545"/>
    </location>
</feature>
<dbReference type="InterPro" id="IPR008758">
    <property type="entry name" value="Peptidase_S28"/>
</dbReference>
<name>A0AAF5HYQ6_STRER</name>
<sequence length="545" mass="62045">MKLIPFYFLLLLFWGGNNVINSITILRDPVTFSTLDNKFNTLLRGQKDEYKWVEEYYDKMPIDHFNYNDDKTFKLRYLINTVYYKPGGPIFFYTGNEGTIEAFAQNTGFMWDIAPDYHAAIIFAEHRFYGKSLPFGNDSFGSIQNLSYLSSSQALADFAVLIKFLKKDKLPNAIKSPVIAFGGSYGGMLASALRLKYPHLCEGAIASSAPIYWFQGKLSKDNTYDSIVTRTFKLSGCNVDSISKSIDAVKNIMSNKDGIKWINELFKFDNKSLLTKLEDGEWLIDNFKDTLGTMAMVDYPYESNFLSPLPASPVKEACKYFEGSEKFDDKTLVTSMYKVLNLYYNYTGKVSNLCVNPDACSGPFSGLGDVIGWTWQACTEMIMPMCDNGPPEDMFPKSCPFNLNNYLENVCKKTFGKIGYKTSLAAPDWYMTNYGDNYETVGNIVFANGYLDPWSGGGWMLKPATKGSVVSLIISSGAHHYDLRGRNKLDTPEVKEVRRLQMKHITHWIRKAKKRHAKELKHQLREKQLQKKHQSLNRQAIKLLC</sequence>
<evidence type="ECO:0000256" key="5">
    <source>
        <dbReference type="ARBA" id="ARBA00022825"/>
    </source>
</evidence>
<dbReference type="Proteomes" id="UP000035681">
    <property type="component" value="Unplaced"/>
</dbReference>
<keyword evidence="7" id="KW-0175">Coiled coil</keyword>